<keyword evidence="2" id="KW-1185">Reference proteome</keyword>
<evidence type="ECO:0000313" key="2">
    <source>
        <dbReference type="Proteomes" id="UP000792457"/>
    </source>
</evidence>
<dbReference type="OrthoDB" id="6782675at2759"/>
<dbReference type="PANTHER" id="PTHR21301">
    <property type="entry name" value="REVERSE TRANSCRIPTASE"/>
    <property type="match status" value="1"/>
</dbReference>
<gene>
    <name evidence="1" type="ORF">J437_LFUL014920</name>
</gene>
<sequence>MLPGFAKIRPLVKSSAANRILRRASTALTHINKNARQLLAIHLKLAAKLSPRDWEYVDQVTTAQEHLSLKKATARLTNKFEGLGNSKVTSVSLNPDRIVINLSGRNISEAAKSVLSKGLNIAPAPRTMPYQDFIGAIEPALRFLPQESAEETRSKIALALKKATPPPSNLSREEREALKDLKDNRDVVILPADKGNATVLMERDSYTRKIQEILKDGSYKVIARDLTDTLTRKTSTLLKESGLPPDTIKGLLPQAPAPPRLYGLPKVHKAEIPLRPIVSAINSPTYFLAKFLAKLLAPIVGHNKHHVQNSAQFVTTLANLKLDPNDIL</sequence>
<comment type="caution">
    <text evidence="1">The sequence shown here is derived from an EMBL/GenBank/DDBJ whole genome shotgun (WGS) entry which is preliminary data.</text>
</comment>
<evidence type="ECO:0000313" key="1">
    <source>
        <dbReference type="EMBL" id="KAG8236399.1"/>
    </source>
</evidence>
<dbReference type="PANTHER" id="PTHR21301:SF10">
    <property type="entry name" value="REVERSE TRANSCRIPTASE DOMAIN-CONTAINING PROTEIN"/>
    <property type="match status" value="1"/>
</dbReference>
<dbReference type="Proteomes" id="UP000792457">
    <property type="component" value="Unassembled WGS sequence"/>
</dbReference>
<feature type="non-terminal residue" evidence="1">
    <location>
        <position position="328"/>
    </location>
</feature>
<reference evidence="1" key="2">
    <citation type="submission" date="2017-10" db="EMBL/GenBank/DDBJ databases">
        <title>Ladona fulva Genome sequencing and assembly.</title>
        <authorList>
            <person name="Murali S."/>
            <person name="Richards S."/>
            <person name="Bandaranaike D."/>
            <person name="Bellair M."/>
            <person name="Blankenburg K."/>
            <person name="Chao H."/>
            <person name="Dinh H."/>
            <person name="Doddapaneni H."/>
            <person name="Dugan-Rocha S."/>
            <person name="Elkadiri S."/>
            <person name="Gnanaolivu R."/>
            <person name="Hernandez B."/>
            <person name="Skinner E."/>
            <person name="Javaid M."/>
            <person name="Lee S."/>
            <person name="Li M."/>
            <person name="Ming W."/>
            <person name="Munidasa M."/>
            <person name="Muniz J."/>
            <person name="Nguyen L."/>
            <person name="Hughes D."/>
            <person name="Osuji N."/>
            <person name="Pu L.-L."/>
            <person name="Puazo M."/>
            <person name="Qu C."/>
            <person name="Quiroz J."/>
            <person name="Raj R."/>
            <person name="Weissenberger G."/>
            <person name="Xin Y."/>
            <person name="Zou X."/>
            <person name="Han Y."/>
            <person name="Worley K."/>
            <person name="Muzny D."/>
            <person name="Gibbs R."/>
        </authorList>
    </citation>
    <scope>NUCLEOTIDE SEQUENCE</scope>
    <source>
        <strain evidence="1">Sampled in the wild</strain>
    </source>
</reference>
<organism evidence="1 2">
    <name type="scientific">Ladona fulva</name>
    <name type="common">Scarce chaser dragonfly</name>
    <name type="synonym">Libellula fulva</name>
    <dbReference type="NCBI Taxonomy" id="123851"/>
    <lineage>
        <taxon>Eukaryota</taxon>
        <taxon>Metazoa</taxon>
        <taxon>Ecdysozoa</taxon>
        <taxon>Arthropoda</taxon>
        <taxon>Hexapoda</taxon>
        <taxon>Insecta</taxon>
        <taxon>Pterygota</taxon>
        <taxon>Palaeoptera</taxon>
        <taxon>Odonata</taxon>
        <taxon>Epiprocta</taxon>
        <taxon>Anisoptera</taxon>
        <taxon>Libelluloidea</taxon>
        <taxon>Libellulidae</taxon>
        <taxon>Ladona</taxon>
    </lineage>
</organism>
<dbReference type="EMBL" id="KZ309022">
    <property type="protein sequence ID" value="KAG8236399.1"/>
    <property type="molecule type" value="Genomic_DNA"/>
</dbReference>
<protein>
    <submittedName>
        <fullName evidence="1">Uncharacterized protein</fullName>
    </submittedName>
</protein>
<reference evidence="1" key="1">
    <citation type="submission" date="2013-04" db="EMBL/GenBank/DDBJ databases">
        <authorList>
            <person name="Qu J."/>
            <person name="Murali S.C."/>
            <person name="Bandaranaike D."/>
            <person name="Bellair M."/>
            <person name="Blankenburg K."/>
            <person name="Chao H."/>
            <person name="Dinh H."/>
            <person name="Doddapaneni H."/>
            <person name="Downs B."/>
            <person name="Dugan-Rocha S."/>
            <person name="Elkadiri S."/>
            <person name="Gnanaolivu R.D."/>
            <person name="Hernandez B."/>
            <person name="Javaid M."/>
            <person name="Jayaseelan J.C."/>
            <person name="Lee S."/>
            <person name="Li M."/>
            <person name="Ming W."/>
            <person name="Munidasa M."/>
            <person name="Muniz J."/>
            <person name="Nguyen L."/>
            <person name="Ongeri F."/>
            <person name="Osuji N."/>
            <person name="Pu L.-L."/>
            <person name="Puazo M."/>
            <person name="Qu C."/>
            <person name="Quiroz J."/>
            <person name="Raj R."/>
            <person name="Weissenberger G."/>
            <person name="Xin Y."/>
            <person name="Zou X."/>
            <person name="Han Y."/>
            <person name="Richards S."/>
            <person name="Worley K."/>
            <person name="Muzny D."/>
            <person name="Gibbs R."/>
        </authorList>
    </citation>
    <scope>NUCLEOTIDE SEQUENCE</scope>
    <source>
        <strain evidence="1">Sampled in the wild</strain>
    </source>
</reference>
<dbReference type="AlphaFoldDB" id="A0A8K0KLB9"/>
<accession>A0A8K0KLB9</accession>
<name>A0A8K0KLB9_LADFU</name>
<proteinExistence type="predicted"/>